<evidence type="ECO:0000313" key="2">
    <source>
        <dbReference type="EMBL" id="KAF5926643.1"/>
    </source>
</evidence>
<dbReference type="EMBL" id="JACDTQ010000745">
    <property type="protein sequence ID" value="KAF5926643.1"/>
    <property type="molecule type" value="Genomic_DNA"/>
</dbReference>
<protein>
    <submittedName>
        <fullName evidence="2">Uncharacterized protein</fullName>
    </submittedName>
</protein>
<sequence>MESHSECLNGLSLDLEREIETQRELSVRVKANLSLPAPQTRQIQKLLTANQRCSMEFHRVVKKLQHLQRDYDVPSRELRDCQLRQKMDLRIEEILKDFSESDFHRMKTEFQQVGIESFRQVASGRVRREPVSGLQAATVVKPWTGLARYLARPHASHLGAVAIIGADLSTLRFKNVVCVIVPKVTSPSGQIRKNQHCLRSLRHLHALVNPATQDAKNLHVTSKATQLTTELHHRAKDASYITFQSKITTIQELETALHEARESAMHKEDKIIEMQRELEMSNDVIAKL</sequence>
<evidence type="ECO:0000256" key="1">
    <source>
        <dbReference type="SAM" id="Coils"/>
    </source>
</evidence>
<keyword evidence="3" id="KW-1185">Reference proteome</keyword>
<proteinExistence type="predicted"/>
<reference evidence="2 3" key="1">
    <citation type="journal article" date="2020" name="Mol. Biol. Evol.">
        <title>Interspecific Gene Flow and the Evolution of Specialization in Black and White Rhinoceros.</title>
        <authorList>
            <person name="Moodley Y."/>
            <person name="Westbury M.V."/>
            <person name="Russo I.M."/>
            <person name="Gopalakrishnan S."/>
            <person name="Rakotoarivelo A."/>
            <person name="Olsen R.A."/>
            <person name="Prost S."/>
            <person name="Tunstall T."/>
            <person name="Ryder O.A."/>
            <person name="Dalen L."/>
            <person name="Bruford M.W."/>
        </authorList>
    </citation>
    <scope>NUCLEOTIDE SEQUENCE [LARGE SCALE GENOMIC DNA]</scope>
    <source>
        <strain evidence="2">SBR-YM</strain>
        <tissue evidence="2">Skin</tissue>
    </source>
</reference>
<gene>
    <name evidence="2" type="ORF">HPG69_001272</name>
</gene>
<accession>A0A7J7FF00</accession>
<evidence type="ECO:0000313" key="3">
    <source>
        <dbReference type="Proteomes" id="UP000551758"/>
    </source>
</evidence>
<keyword evidence="1" id="KW-0175">Coiled coil</keyword>
<dbReference type="Proteomes" id="UP000551758">
    <property type="component" value="Unassembled WGS sequence"/>
</dbReference>
<name>A0A7J7FF00_DICBM</name>
<organism evidence="2 3">
    <name type="scientific">Diceros bicornis minor</name>
    <name type="common">South-central black rhinoceros</name>
    <dbReference type="NCBI Taxonomy" id="77932"/>
    <lineage>
        <taxon>Eukaryota</taxon>
        <taxon>Metazoa</taxon>
        <taxon>Chordata</taxon>
        <taxon>Craniata</taxon>
        <taxon>Vertebrata</taxon>
        <taxon>Euteleostomi</taxon>
        <taxon>Mammalia</taxon>
        <taxon>Eutheria</taxon>
        <taxon>Laurasiatheria</taxon>
        <taxon>Perissodactyla</taxon>
        <taxon>Rhinocerotidae</taxon>
        <taxon>Diceros</taxon>
    </lineage>
</organism>
<dbReference type="AlphaFoldDB" id="A0A7J7FF00"/>
<comment type="caution">
    <text evidence="2">The sequence shown here is derived from an EMBL/GenBank/DDBJ whole genome shotgun (WGS) entry which is preliminary data.</text>
</comment>
<feature type="coiled-coil region" evidence="1">
    <location>
        <begin position="250"/>
        <end position="277"/>
    </location>
</feature>